<accession>A0AA38KN04</accession>
<sequence length="400" mass="44479">MFFGRSALYQKLATLHGPQDAITSLAFSVYRKFLAATGTVVCLLGVEEPDKVAIPACTWLYFAQRSHHVLLLGTWDGSLQLWDYTDETMVPVTHSTEGADGSTVQVVSVDVFQREIPVGGQGKIVTSFADRSVCMWTLKAEGELKQKFKVTLEDGFMPKTVHFDAKSGNILVFSMNGGNVVLLDGHTGTTVWRKMNAPKLMGSVALNRECNEFIACTTQGFELLDVEKMSFIRKFDHHPILLSVPKHVSFTEEDSKVVGGTDRGCAEVYDLKNAKAVQCLKYHLGGLVQSVAACPTREHFLIAIAGSNGHQACDVILWFKNRPRSHSSSADSIVISWSFSFALRKKYLKSFVYVVLGTVFLLGYGFVMIYFSEVRSERIFIRRLLTVPARRCGIMFVMNA</sequence>
<keyword evidence="1" id="KW-1133">Transmembrane helix</keyword>
<gene>
    <name evidence="2" type="ORF">GGU10DRAFT_279695</name>
</gene>
<keyword evidence="1" id="KW-0812">Transmembrane</keyword>
<reference evidence="2" key="1">
    <citation type="submission" date="2022-08" db="EMBL/GenBank/DDBJ databases">
        <authorList>
            <consortium name="DOE Joint Genome Institute"/>
            <person name="Min B."/>
            <person name="Riley R."/>
            <person name="Sierra-Patev S."/>
            <person name="Naranjo-Ortiz M."/>
            <person name="Looney B."/>
            <person name="Konkel Z."/>
            <person name="Slot J.C."/>
            <person name="Sakamoto Y."/>
            <person name="Steenwyk J.L."/>
            <person name="Rokas A."/>
            <person name="Carro J."/>
            <person name="Camarero S."/>
            <person name="Ferreira P."/>
            <person name="Molpeceres G."/>
            <person name="Ruiz-Duenas F.J."/>
            <person name="Serrano A."/>
            <person name="Henrissat B."/>
            <person name="Drula E."/>
            <person name="Hughes K.W."/>
            <person name="Mata J.L."/>
            <person name="Ishikawa N.K."/>
            <person name="Vargas-Isla R."/>
            <person name="Ushijima S."/>
            <person name="Smith C.A."/>
            <person name="Ahrendt S."/>
            <person name="Andreopoulos W."/>
            <person name="He G."/>
            <person name="Labutti K."/>
            <person name="Lipzen A."/>
            <person name="Ng V."/>
            <person name="Sandor L."/>
            <person name="Barry K."/>
            <person name="Martinez A.T."/>
            <person name="Xiao Y."/>
            <person name="Gibbons J.G."/>
            <person name="Terashima K."/>
            <person name="Hibbett D.S."/>
            <person name="Grigoriev I.V."/>
        </authorList>
    </citation>
    <scope>NUCLEOTIDE SEQUENCE</scope>
    <source>
        <strain evidence="2">TFB10291</strain>
    </source>
</reference>
<keyword evidence="3" id="KW-1185">Reference proteome</keyword>
<dbReference type="Proteomes" id="UP001163798">
    <property type="component" value="Unassembled WGS sequence"/>
</dbReference>
<dbReference type="EMBL" id="MU793821">
    <property type="protein sequence ID" value="KAJ3780261.1"/>
    <property type="molecule type" value="Genomic_DNA"/>
</dbReference>
<name>A0AA38KN04_9AGAR</name>
<dbReference type="InterPro" id="IPR015943">
    <property type="entry name" value="WD40/YVTN_repeat-like_dom_sf"/>
</dbReference>
<organism evidence="2 3">
    <name type="scientific">Lentinula aff. detonsa</name>
    <dbReference type="NCBI Taxonomy" id="2804958"/>
    <lineage>
        <taxon>Eukaryota</taxon>
        <taxon>Fungi</taxon>
        <taxon>Dikarya</taxon>
        <taxon>Basidiomycota</taxon>
        <taxon>Agaricomycotina</taxon>
        <taxon>Agaricomycetes</taxon>
        <taxon>Agaricomycetidae</taxon>
        <taxon>Agaricales</taxon>
        <taxon>Marasmiineae</taxon>
        <taxon>Omphalotaceae</taxon>
        <taxon>Lentinula</taxon>
    </lineage>
</organism>
<protein>
    <submittedName>
        <fullName evidence="2">WD40-repeat-containing domain protein</fullName>
    </submittedName>
</protein>
<evidence type="ECO:0000313" key="3">
    <source>
        <dbReference type="Proteomes" id="UP001163798"/>
    </source>
</evidence>
<proteinExistence type="predicted"/>
<keyword evidence="1" id="KW-0472">Membrane</keyword>
<feature type="transmembrane region" description="Helical" evidence="1">
    <location>
        <begin position="351"/>
        <end position="372"/>
    </location>
</feature>
<comment type="caution">
    <text evidence="2">The sequence shown here is derived from an EMBL/GenBank/DDBJ whole genome shotgun (WGS) entry which is preliminary data.</text>
</comment>
<dbReference type="InterPro" id="IPR036322">
    <property type="entry name" value="WD40_repeat_dom_sf"/>
</dbReference>
<dbReference type="SUPFAM" id="SSF50978">
    <property type="entry name" value="WD40 repeat-like"/>
    <property type="match status" value="1"/>
</dbReference>
<dbReference type="AlphaFoldDB" id="A0AA38KN04"/>
<evidence type="ECO:0000256" key="1">
    <source>
        <dbReference type="SAM" id="Phobius"/>
    </source>
</evidence>
<evidence type="ECO:0000313" key="2">
    <source>
        <dbReference type="EMBL" id="KAJ3780261.1"/>
    </source>
</evidence>
<dbReference type="Gene3D" id="2.130.10.10">
    <property type="entry name" value="YVTN repeat-like/Quinoprotein amine dehydrogenase"/>
    <property type="match status" value="2"/>
</dbReference>